<proteinExistence type="predicted"/>
<dbReference type="EMBL" id="DTMM01000216">
    <property type="protein sequence ID" value="HFT94264.1"/>
    <property type="molecule type" value="Genomic_DNA"/>
</dbReference>
<name>A0A7C3LY90_9BACT</name>
<evidence type="ECO:0000313" key="1">
    <source>
        <dbReference type="EMBL" id="HFT94264.1"/>
    </source>
</evidence>
<protein>
    <submittedName>
        <fullName evidence="1">Uncharacterized protein</fullName>
    </submittedName>
</protein>
<reference evidence="1" key="1">
    <citation type="journal article" date="2020" name="mSystems">
        <title>Genome- and Community-Level Interaction Insights into Carbon Utilization and Element Cycling Functions of Hydrothermarchaeota in Hydrothermal Sediment.</title>
        <authorList>
            <person name="Zhou Z."/>
            <person name="Liu Y."/>
            <person name="Xu W."/>
            <person name="Pan J."/>
            <person name="Luo Z.H."/>
            <person name="Li M."/>
        </authorList>
    </citation>
    <scope>NUCLEOTIDE SEQUENCE [LARGE SCALE GENOMIC DNA]</scope>
    <source>
        <strain evidence="1">SpSt-902</strain>
    </source>
</reference>
<sequence length="214" mass="24336">MRSRLSSILPLLAVFVYFLTTAGNALAWSWKLGDSQENILAVFHKGDPGLTPREGASTALPCGIYTDFDAHPEDRYLFFSPFQLSNGKYTPEFQFEFRKNRLLAVLVTAPYMGTGEKPYWTLNDILPAELRGVSPRVIHSRELKDKKGIQLPHDSVLIWDYRDKELQVLVFNLPSSKNVDWGSVPVAAYFRAYRNVLLDEGKTIPLPLKNPFMQ</sequence>
<organism evidence="1">
    <name type="scientific">Leptospirillum ferriphilum</name>
    <dbReference type="NCBI Taxonomy" id="178606"/>
    <lineage>
        <taxon>Bacteria</taxon>
        <taxon>Pseudomonadati</taxon>
        <taxon>Nitrospirota</taxon>
        <taxon>Nitrospiria</taxon>
        <taxon>Nitrospirales</taxon>
        <taxon>Nitrospiraceae</taxon>
        <taxon>Leptospirillum</taxon>
    </lineage>
</organism>
<dbReference type="AlphaFoldDB" id="A0A7C3LY90"/>
<gene>
    <name evidence="1" type="ORF">ENX03_10135</name>
</gene>
<accession>A0A7C3LY90</accession>
<comment type="caution">
    <text evidence="1">The sequence shown here is derived from an EMBL/GenBank/DDBJ whole genome shotgun (WGS) entry which is preliminary data.</text>
</comment>